<dbReference type="EMBL" id="JAJFAZ020000006">
    <property type="protein sequence ID" value="KAI5322956.1"/>
    <property type="molecule type" value="Genomic_DNA"/>
</dbReference>
<evidence type="ECO:0008006" key="3">
    <source>
        <dbReference type="Google" id="ProtNLM"/>
    </source>
</evidence>
<sequence length="131" mass="14347">MEEEIKEKQEIMPIETPIVVEDFPKNEEQQLDSSDINAIVYLIIAPFGAIQPFITMPNIDAFISSLASGSTSPTASPTLIMMVHTESSTNLLLGFKLNGSNYAIWASMIELYATSQGKLGYLTRDSDAPDS</sequence>
<reference evidence="1 2" key="1">
    <citation type="journal article" date="2022" name="G3 (Bethesda)">
        <title>Whole-genome sequence and methylome profiling of the almond [Prunus dulcis (Mill.) D.A. Webb] cultivar 'Nonpareil'.</title>
        <authorList>
            <person name="D'Amico-Willman K.M."/>
            <person name="Ouma W.Z."/>
            <person name="Meulia T."/>
            <person name="Sideli G.M."/>
            <person name="Gradziel T.M."/>
            <person name="Fresnedo-Ramirez J."/>
        </authorList>
    </citation>
    <scope>NUCLEOTIDE SEQUENCE [LARGE SCALE GENOMIC DNA]</scope>
    <source>
        <strain evidence="1">Clone GOH B32 T37-40</strain>
    </source>
</reference>
<evidence type="ECO:0000313" key="2">
    <source>
        <dbReference type="Proteomes" id="UP001054821"/>
    </source>
</evidence>
<evidence type="ECO:0000313" key="1">
    <source>
        <dbReference type="EMBL" id="KAI5322956.1"/>
    </source>
</evidence>
<keyword evidence="2" id="KW-1185">Reference proteome</keyword>
<comment type="caution">
    <text evidence="1">The sequence shown here is derived from an EMBL/GenBank/DDBJ whole genome shotgun (WGS) entry which is preliminary data.</text>
</comment>
<dbReference type="AlphaFoldDB" id="A0AAD4YVJ0"/>
<gene>
    <name evidence="1" type="ORF">L3X38_032028</name>
</gene>
<name>A0AAD4YVJ0_PRUDU</name>
<organism evidence="1 2">
    <name type="scientific">Prunus dulcis</name>
    <name type="common">Almond</name>
    <name type="synonym">Amygdalus dulcis</name>
    <dbReference type="NCBI Taxonomy" id="3755"/>
    <lineage>
        <taxon>Eukaryota</taxon>
        <taxon>Viridiplantae</taxon>
        <taxon>Streptophyta</taxon>
        <taxon>Embryophyta</taxon>
        <taxon>Tracheophyta</taxon>
        <taxon>Spermatophyta</taxon>
        <taxon>Magnoliopsida</taxon>
        <taxon>eudicotyledons</taxon>
        <taxon>Gunneridae</taxon>
        <taxon>Pentapetalae</taxon>
        <taxon>rosids</taxon>
        <taxon>fabids</taxon>
        <taxon>Rosales</taxon>
        <taxon>Rosaceae</taxon>
        <taxon>Amygdaloideae</taxon>
        <taxon>Amygdaleae</taxon>
        <taxon>Prunus</taxon>
    </lineage>
</organism>
<protein>
    <recommendedName>
        <fullName evidence="3">Retrotransposon Copia-like N-terminal domain-containing protein</fullName>
    </recommendedName>
</protein>
<proteinExistence type="predicted"/>
<accession>A0AAD4YVJ0</accession>
<dbReference type="Proteomes" id="UP001054821">
    <property type="component" value="Chromosome 6"/>
</dbReference>